<sequence>MNEDDELEYLKVPVDFPRTVAEGAIPGTQPKFSVMNYGGRFYMPGCTPPEIYERWQICEEIAQQLTIKLREAKEGKRSQMSEAEILAQYLSRLIRTNLTSKAEAWWVIQRVAAILEWPIQSLDEIDP</sequence>
<evidence type="ECO:0000313" key="2">
    <source>
        <dbReference type="Proteomes" id="UP000502415"/>
    </source>
</evidence>
<name>A0A7Z2VVF7_9BURK</name>
<dbReference type="KEGG" id="mfy:HH212_07195"/>
<accession>A0A7Z2VVF7</accession>
<protein>
    <submittedName>
        <fullName evidence="1">Uncharacterized protein</fullName>
    </submittedName>
</protein>
<dbReference type="EMBL" id="CP051685">
    <property type="protein sequence ID" value="QJD99834.1"/>
    <property type="molecule type" value="Genomic_DNA"/>
</dbReference>
<organism evidence="1 2">
    <name type="scientific">Massilia forsythiae</name>
    <dbReference type="NCBI Taxonomy" id="2728020"/>
    <lineage>
        <taxon>Bacteria</taxon>
        <taxon>Pseudomonadati</taxon>
        <taxon>Pseudomonadota</taxon>
        <taxon>Betaproteobacteria</taxon>
        <taxon>Burkholderiales</taxon>
        <taxon>Oxalobacteraceae</taxon>
        <taxon>Telluria group</taxon>
        <taxon>Massilia</taxon>
    </lineage>
</organism>
<gene>
    <name evidence="1" type="ORF">HH212_07195</name>
</gene>
<dbReference type="RefSeq" id="WP_169434783.1">
    <property type="nucleotide sequence ID" value="NZ_CP051685.1"/>
</dbReference>
<keyword evidence="2" id="KW-1185">Reference proteome</keyword>
<dbReference type="Proteomes" id="UP000502415">
    <property type="component" value="Chromosome"/>
</dbReference>
<evidence type="ECO:0000313" key="1">
    <source>
        <dbReference type="EMBL" id="QJD99834.1"/>
    </source>
</evidence>
<reference evidence="1 2" key="1">
    <citation type="submission" date="2020-04" db="EMBL/GenBank/DDBJ databases">
        <title>Genome sequencing of novel species.</title>
        <authorList>
            <person name="Heo J."/>
            <person name="Kim S.-J."/>
            <person name="Kim J.-S."/>
            <person name="Hong S.-B."/>
            <person name="Kwon S.-W."/>
        </authorList>
    </citation>
    <scope>NUCLEOTIDE SEQUENCE [LARGE SCALE GENOMIC DNA]</scope>
    <source>
        <strain evidence="1 2">GN2-R2</strain>
    </source>
</reference>
<proteinExistence type="predicted"/>
<dbReference type="AlphaFoldDB" id="A0A7Z2VVF7"/>